<keyword evidence="1" id="KW-1133">Transmembrane helix</keyword>
<keyword evidence="1" id="KW-0812">Transmembrane</keyword>
<dbReference type="EMBL" id="JBHSEP010000008">
    <property type="protein sequence ID" value="MFC4599126.1"/>
    <property type="molecule type" value="Genomic_DNA"/>
</dbReference>
<gene>
    <name evidence="2" type="ORF">ACFO3S_12820</name>
</gene>
<evidence type="ECO:0000313" key="2">
    <source>
        <dbReference type="EMBL" id="MFC4599126.1"/>
    </source>
</evidence>
<feature type="transmembrane region" description="Helical" evidence="1">
    <location>
        <begin position="36"/>
        <end position="55"/>
    </location>
</feature>
<comment type="caution">
    <text evidence="2">The sequence shown here is derived from an EMBL/GenBank/DDBJ whole genome shotgun (WGS) entry which is preliminary data.</text>
</comment>
<dbReference type="RefSeq" id="WP_378096328.1">
    <property type="nucleotide sequence ID" value="NZ_JBHSEP010000008.1"/>
</dbReference>
<proteinExistence type="predicted"/>
<name>A0ABV9FAZ1_9BACL</name>
<dbReference type="Pfam" id="PF11167">
    <property type="entry name" value="DUF2953"/>
    <property type="match status" value="1"/>
</dbReference>
<dbReference type="Proteomes" id="UP001596028">
    <property type="component" value="Unassembled WGS sequence"/>
</dbReference>
<evidence type="ECO:0000256" key="1">
    <source>
        <dbReference type="SAM" id="Phobius"/>
    </source>
</evidence>
<keyword evidence="3" id="KW-1185">Reference proteome</keyword>
<sequence length="230" mass="26355">MAFWHWIASAVVAAALAAAWMSRVKIRIRYSRSGRLDQLVIIVRALFGLFHYQILMPSIFIRSWNVVYRERREGGLAGREKSNRFSRSLGRRTVRRYIRAYKSVLGSTKRFKQWARRTLKKVECTRWRLDFRVGTGDAASTAVASGLLWTVSGCATGMASHWISFRTSPHGEVKPNYSDSEFTAVWEADFRIRLGTLIWAMLKLGTRTIRIGKAIKAWRSWLAPPNEGVS</sequence>
<reference evidence="3" key="1">
    <citation type="journal article" date="2019" name="Int. J. Syst. Evol. Microbiol.">
        <title>The Global Catalogue of Microorganisms (GCM) 10K type strain sequencing project: providing services to taxonomists for standard genome sequencing and annotation.</title>
        <authorList>
            <consortium name="The Broad Institute Genomics Platform"/>
            <consortium name="The Broad Institute Genome Sequencing Center for Infectious Disease"/>
            <person name="Wu L."/>
            <person name="Ma J."/>
        </authorList>
    </citation>
    <scope>NUCLEOTIDE SEQUENCE [LARGE SCALE GENOMIC DNA]</scope>
    <source>
        <strain evidence="3">CCUG 49571</strain>
    </source>
</reference>
<dbReference type="InterPro" id="IPR021338">
    <property type="entry name" value="DUF2953"/>
</dbReference>
<evidence type="ECO:0000313" key="3">
    <source>
        <dbReference type="Proteomes" id="UP001596028"/>
    </source>
</evidence>
<protein>
    <submittedName>
        <fullName evidence="2">DUF2953 domain-containing protein</fullName>
    </submittedName>
</protein>
<accession>A0ABV9FAZ1</accession>
<keyword evidence="1" id="KW-0472">Membrane</keyword>
<organism evidence="2 3">
    <name type="scientific">Cohnella hongkongensis</name>
    <dbReference type="NCBI Taxonomy" id="178337"/>
    <lineage>
        <taxon>Bacteria</taxon>
        <taxon>Bacillati</taxon>
        <taxon>Bacillota</taxon>
        <taxon>Bacilli</taxon>
        <taxon>Bacillales</taxon>
        <taxon>Paenibacillaceae</taxon>
        <taxon>Cohnella</taxon>
    </lineage>
</organism>
<feature type="transmembrane region" description="Helical" evidence="1">
    <location>
        <begin position="6"/>
        <end position="24"/>
    </location>
</feature>